<gene>
    <name evidence="2" type="ORF">SAMN05421732_101659</name>
</gene>
<reference evidence="3" key="1">
    <citation type="submission" date="2016-09" db="EMBL/GenBank/DDBJ databases">
        <authorList>
            <person name="Varghese N."/>
            <person name="Submissions S."/>
        </authorList>
    </citation>
    <scope>NUCLEOTIDE SEQUENCE [LARGE SCALE GENOMIC DNA]</scope>
    <source>
        <strain evidence="3">ANC 4667</strain>
    </source>
</reference>
<dbReference type="EMBL" id="FMYO01000001">
    <property type="protein sequence ID" value="SDB89002.1"/>
    <property type="molecule type" value="Genomic_DNA"/>
</dbReference>
<keyword evidence="3" id="KW-1185">Reference proteome</keyword>
<dbReference type="Pfam" id="PF13586">
    <property type="entry name" value="DDE_Tnp_1_2"/>
    <property type="match status" value="1"/>
</dbReference>
<dbReference type="STRING" id="1226327.SAMN05421732_101659"/>
<evidence type="ECO:0000313" key="3">
    <source>
        <dbReference type="Proteomes" id="UP000243468"/>
    </source>
</evidence>
<evidence type="ECO:0000259" key="1">
    <source>
        <dbReference type="Pfam" id="PF13586"/>
    </source>
</evidence>
<dbReference type="AlphaFoldDB" id="A0A1G6H417"/>
<protein>
    <submittedName>
        <fullName evidence="2">Transposase DDE domain-containing protein</fullName>
    </submittedName>
</protein>
<feature type="domain" description="Transposase DDE" evidence="1">
    <location>
        <begin position="41"/>
        <end position="84"/>
    </location>
</feature>
<dbReference type="InterPro" id="IPR025668">
    <property type="entry name" value="Tnp_DDE_dom"/>
</dbReference>
<name>A0A1G6H417_9GAMM</name>
<accession>A0A1G6H417</accession>
<evidence type="ECO:0000313" key="2">
    <source>
        <dbReference type="EMBL" id="SDB89002.1"/>
    </source>
</evidence>
<dbReference type="Proteomes" id="UP000243468">
    <property type="component" value="Unassembled WGS sequence"/>
</dbReference>
<proteinExistence type="predicted"/>
<sequence length="85" mass="10018">MDKAYNSKDRVIDPIHNINGQIVMPSKSNAIDQRDYDQHLYKARHLIENFFAKLKQYRGIATRYDKLAQNFLSAIYLASIMIWLN</sequence>
<organism evidence="2 3">
    <name type="scientific">Acinetobacter kookii</name>
    <dbReference type="NCBI Taxonomy" id="1226327"/>
    <lineage>
        <taxon>Bacteria</taxon>
        <taxon>Pseudomonadati</taxon>
        <taxon>Pseudomonadota</taxon>
        <taxon>Gammaproteobacteria</taxon>
        <taxon>Moraxellales</taxon>
        <taxon>Moraxellaceae</taxon>
        <taxon>Acinetobacter</taxon>
    </lineage>
</organism>